<name>A0A521AG37_9SPHI</name>
<protein>
    <submittedName>
        <fullName evidence="1">Uncharacterized protein</fullName>
    </submittedName>
</protein>
<dbReference type="RefSeq" id="WP_142526275.1">
    <property type="nucleotide sequence ID" value="NZ_CBCSJO010000002.1"/>
</dbReference>
<organism evidence="1 2">
    <name type="scientific">Pedobacter westerhofensis</name>
    <dbReference type="NCBI Taxonomy" id="425512"/>
    <lineage>
        <taxon>Bacteria</taxon>
        <taxon>Pseudomonadati</taxon>
        <taxon>Bacteroidota</taxon>
        <taxon>Sphingobacteriia</taxon>
        <taxon>Sphingobacteriales</taxon>
        <taxon>Sphingobacteriaceae</taxon>
        <taxon>Pedobacter</taxon>
    </lineage>
</organism>
<keyword evidence="2" id="KW-1185">Reference proteome</keyword>
<dbReference type="AlphaFoldDB" id="A0A521AG37"/>
<gene>
    <name evidence="1" type="ORF">SAMN06265348_101154</name>
</gene>
<dbReference type="Proteomes" id="UP000320300">
    <property type="component" value="Unassembled WGS sequence"/>
</dbReference>
<evidence type="ECO:0000313" key="2">
    <source>
        <dbReference type="Proteomes" id="UP000320300"/>
    </source>
</evidence>
<dbReference type="EMBL" id="FXTN01000001">
    <property type="protein sequence ID" value="SMO33762.1"/>
    <property type="molecule type" value="Genomic_DNA"/>
</dbReference>
<proteinExistence type="predicted"/>
<reference evidence="1 2" key="1">
    <citation type="submission" date="2017-05" db="EMBL/GenBank/DDBJ databases">
        <authorList>
            <person name="Varghese N."/>
            <person name="Submissions S."/>
        </authorList>
    </citation>
    <scope>NUCLEOTIDE SEQUENCE [LARGE SCALE GENOMIC DNA]</scope>
    <source>
        <strain evidence="1 2">DSM 19036</strain>
    </source>
</reference>
<evidence type="ECO:0000313" key="1">
    <source>
        <dbReference type="EMBL" id="SMO33762.1"/>
    </source>
</evidence>
<accession>A0A521AG37</accession>
<sequence length="149" mass="17628">MKFNKEEELEKFELWLFEMDDRLEPLLEYAEKQGYPLDYSLDSLEVFEEFVESEKINFDHDLFITCARYLGEVVVKNFNGKWTLDIEDPDSLYFKKPVVIGYSSHGALFSPVNILKNYTREYKKGLLLKAILSDIEPDTFNLDEYPTEK</sequence>
<dbReference type="OrthoDB" id="8779193at2"/>